<proteinExistence type="predicted"/>
<protein>
    <submittedName>
        <fullName evidence="1">Uncharacterized protein</fullName>
    </submittedName>
</protein>
<dbReference type="EMBL" id="CM056798">
    <property type="protein sequence ID" value="KAJ8711866.1"/>
    <property type="molecule type" value="Genomic_DNA"/>
</dbReference>
<organism evidence="1 2">
    <name type="scientific">Mythimna loreyi</name>
    <dbReference type="NCBI Taxonomy" id="667449"/>
    <lineage>
        <taxon>Eukaryota</taxon>
        <taxon>Metazoa</taxon>
        <taxon>Ecdysozoa</taxon>
        <taxon>Arthropoda</taxon>
        <taxon>Hexapoda</taxon>
        <taxon>Insecta</taxon>
        <taxon>Pterygota</taxon>
        <taxon>Neoptera</taxon>
        <taxon>Endopterygota</taxon>
        <taxon>Lepidoptera</taxon>
        <taxon>Glossata</taxon>
        <taxon>Ditrysia</taxon>
        <taxon>Noctuoidea</taxon>
        <taxon>Noctuidae</taxon>
        <taxon>Noctuinae</taxon>
        <taxon>Hadenini</taxon>
        <taxon>Mythimna</taxon>
    </lineage>
</organism>
<comment type="caution">
    <text evidence="1">The sequence shown here is derived from an EMBL/GenBank/DDBJ whole genome shotgun (WGS) entry which is preliminary data.</text>
</comment>
<name>A0ACC2QEJ5_9NEOP</name>
<reference evidence="1" key="1">
    <citation type="submission" date="2023-03" db="EMBL/GenBank/DDBJ databases">
        <title>Chromosome-level genomes of two armyworms, Mythimna separata and Mythimna loreyi, provide insights into the biosynthesis and reception of sex pheromones.</title>
        <authorList>
            <person name="Zhao H."/>
        </authorList>
    </citation>
    <scope>NUCLEOTIDE SEQUENCE</scope>
    <source>
        <strain evidence="1">BeijingLab</strain>
    </source>
</reference>
<sequence>MRLATQENTKSAWEDLLTFPYRILHVQKRLVSKTLTTQIKDNLRNLPPPFNVSQKCLNSHVESKLNDGDISGAARLLFSSDVVAPYSPDIISALECKHPAPADDLTFPDPPDSLNTDSQIFPLLSPQLLAAVSSFRSGSAGGLDGLTPPAFKRPLEFGRWGC</sequence>
<gene>
    <name evidence="1" type="ORF">PYW08_008820</name>
</gene>
<accession>A0ACC2QEJ5</accession>
<keyword evidence="2" id="KW-1185">Reference proteome</keyword>
<evidence type="ECO:0000313" key="2">
    <source>
        <dbReference type="Proteomes" id="UP001231649"/>
    </source>
</evidence>
<dbReference type="Proteomes" id="UP001231649">
    <property type="component" value="Chromosome 22"/>
</dbReference>
<evidence type="ECO:0000313" key="1">
    <source>
        <dbReference type="EMBL" id="KAJ8711866.1"/>
    </source>
</evidence>